<reference evidence="1" key="1">
    <citation type="submission" date="2018-05" db="EMBL/GenBank/DDBJ databases">
        <authorList>
            <person name="Lanie J.A."/>
            <person name="Ng W.-L."/>
            <person name="Kazmierczak K.M."/>
            <person name="Andrzejewski T.M."/>
            <person name="Davidsen T.M."/>
            <person name="Wayne K.J."/>
            <person name="Tettelin H."/>
            <person name="Glass J.I."/>
            <person name="Rusch D."/>
            <person name="Podicherti R."/>
            <person name="Tsui H.-C.T."/>
            <person name="Winkler M.E."/>
        </authorList>
    </citation>
    <scope>NUCLEOTIDE SEQUENCE</scope>
</reference>
<gene>
    <name evidence="1" type="ORF">METZ01_LOCUS186367</name>
</gene>
<protein>
    <submittedName>
        <fullName evidence="1">Uncharacterized protein</fullName>
    </submittedName>
</protein>
<accession>A0A382D7E6</accession>
<proteinExistence type="predicted"/>
<name>A0A382D7E6_9ZZZZ</name>
<dbReference type="EMBL" id="UINC01037672">
    <property type="protein sequence ID" value="SVB33513.1"/>
    <property type="molecule type" value="Genomic_DNA"/>
</dbReference>
<organism evidence="1">
    <name type="scientific">marine metagenome</name>
    <dbReference type="NCBI Taxonomy" id="408172"/>
    <lineage>
        <taxon>unclassified sequences</taxon>
        <taxon>metagenomes</taxon>
        <taxon>ecological metagenomes</taxon>
    </lineage>
</organism>
<sequence length="68" mass="7815">MEQFLFLLVVVTTLLFPNERVETFVNKFEYTTLDECAKAQFHIEVDRGQPSNGVFRVSHIGICVKVPL</sequence>
<dbReference type="AlphaFoldDB" id="A0A382D7E6"/>
<evidence type="ECO:0000313" key="1">
    <source>
        <dbReference type="EMBL" id="SVB33513.1"/>
    </source>
</evidence>